<reference evidence="9 10" key="1">
    <citation type="journal article" date="2017" name="Plant Biotechnol. J.">
        <title>A comprehensive draft genome sequence for lupin (Lupinus angustifolius), an emerging health food: insights into plant-microbe interactions and legume evolution.</title>
        <authorList>
            <person name="Hane J.K."/>
            <person name="Ming Y."/>
            <person name="Kamphuis L.G."/>
            <person name="Nelson M.N."/>
            <person name="Garg G."/>
            <person name="Atkins C.A."/>
            <person name="Bayer P.E."/>
            <person name="Bravo A."/>
            <person name="Bringans S."/>
            <person name="Cannon S."/>
            <person name="Edwards D."/>
            <person name="Foley R."/>
            <person name="Gao L.L."/>
            <person name="Harrison M.J."/>
            <person name="Huang W."/>
            <person name="Hurgobin B."/>
            <person name="Li S."/>
            <person name="Liu C.W."/>
            <person name="McGrath A."/>
            <person name="Morahan G."/>
            <person name="Murray J."/>
            <person name="Weller J."/>
            <person name="Jian J."/>
            <person name="Singh K.B."/>
        </authorList>
    </citation>
    <scope>NUCLEOTIDE SEQUENCE [LARGE SCALE GENOMIC DNA]</scope>
    <source>
        <strain evidence="10">cv. Tanjil</strain>
        <tissue evidence="9">Whole plant</tissue>
    </source>
</reference>
<protein>
    <recommendedName>
        <fullName evidence="3">3-oxoacyl-[acyl-carrier-protein] reductase</fullName>
        <ecNumber evidence="3">1.1.1.100</ecNumber>
    </recommendedName>
</protein>
<feature type="non-terminal residue" evidence="9">
    <location>
        <position position="1"/>
    </location>
</feature>
<dbReference type="PRINTS" id="PR00081">
    <property type="entry name" value="GDHRDH"/>
</dbReference>
<keyword evidence="7" id="KW-0443">Lipid metabolism</keyword>
<evidence type="ECO:0000256" key="8">
    <source>
        <dbReference type="ARBA" id="ARBA00048508"/>
    </source>
</evidence>
<dbReference type="PANTHER" id="PTHR42879:SF2">
    <property type="entry name" value="3-OXOACYL-[ACYL-CARRIER-PROTEIN] REDUCTASE FABG"/>
    <property type="match status" value="1"/>
</dbReference>
<dbReference type="Pfam" id="PF00106">
    <property type="entry name" value="adh_short"/>
    <property type="match status" value="1"/>
</dbReference>
<gene>
    <name evidence="9" type="ORF">TanjilG_18304</name>
</gene>
<keyword evidence="4" id="KW-0444">Lipid biosynthesis</keyword>
<evidence type="ECO:0000256" key="1">
    <source>
        <dbReference type="ARBA" id="ARBA00005194"/>
    </source>
</evidence>
<evidence type="ECO:0000313" key="9">
    <source>
        <dbReference type="EMBL" id="OIW21975.1"/>
    </source>
</evidence>
<comment type="catalytic activity">
    <reaction evidence="8">
        <text>a (3R)-hydroxyacyl-[ACP] + NADP(+) = a 3-oxoacyl-[ACP] + NADPH + H(+)</text>
        <dbReference type="Rhea" id="RHEA:17397"/>
        <dbReference type="Rhea" id="RHEA-COMP:9916"/>
        <dbReference type="Rhea" id="RHEA-COMP:9945"/>
        <dbReference type="ChEBI" id="CHEBI:15378"/>
        <dbReference type="ChEBI" id="CHEBI:57783"/>
        <dbReference type="ChEBI" id="CHEBI:58349"/>
        <dbReference type="ChEBI" id="CHEBI:78776"/>
        <dbReference type="ChEBI" id="CHEBI:78827"/>
        <dbReference type="EC" id="1.1.1.100"/>
    </reaction>
</comment>
<name>A0A394DG62_LUPAN</name>
<sequence length="137" mass="14792">QNVEAPVVVVTGASRGIGRAIALSLGKARCKVLVNYARSSKEAEEVSKEIEAFGGQALTFRGDVSNEADVDSMIKTAVDTWGTVDVLVNNAGRFGQPEEVAGLVEFLALNPASSYITGQVIYLFPYWFSRYQLSDLN</sequence>
<dbReference type="SUPFAM" id="SSF51735">
    <property type="entry name" value="NAD(P)-binding Rossmann-fold domains"/>
    <property type="match status" value="2"/>
</dbReference>
<dbReference type="InterPro" id="IPR002347">
    <property type="entry name" value="SDR_fam"/>
</dbReference>
<comment type="caution">
    <text evidence="9">The sequence shown here is derived from an EMBL/GenBank/DDBJ whole genome shotgun (WGS) entry which is preliminary data.</text>
</comment>
<evidence type="ECO:0000256" key="7">
    <source>
        <dbReference type="ARBA" id="ARBA00023160"/>
    </source>
</evidence>
<dbReference type="EC" id="1.1.1.100" evidence="3"/>
<organism evidence="9 10">
    <name type="scientific">Lupinus angustifolius</name>
    <name type="common">Narrow-leaved blue lupine</name>
    <dbReference type="NCBI Taxonomy" id="3871"/>
    <lineage>
        <taxon>Eukaryota</taxon>
        <taxon>Viridiplantae</taxon>
        <taxon>Streptophyta</taxon>
        <taxon>Embryophyta</taxon>
        <taxon>Tracheophyta</taxon>
        <taxon>Spermatophyta</taxon>
        <taxon>Magnoliopsida</taxon>
        <taxon>eudicotyledons</taxon>
        <taxon>Gunneridae</taxon>
        <taxon>Pentapetalae</taxon>
        <taxon>rosids</taxon>
        <taxon>fabids</taxon>
        <taxon>Fabales</taxon>
        <taxon>Fabaceae</taxon>
        <taxon>Papilionoideae</taxon>
        <taxon>50 kb inversion clade</taxon>
        <taxon>genistoids sensu lato</taxon>
        <taxon>core genistoids</taxon>
        <taxon>Genisteae</taxon>
        <taxon>Lupinus</taxon>
    </lineage>
</organism>
<keyword evidence="6" id="KW-0521">NADP</keyword>
<accession>A0A394DG62</accession>
<dbReference type="GO" id="GO:0006633">
    <property type="term" value="P:fatty acid biosynthetic process"/>
    <property type="evidence" value="ECO:0007669"/>
    <property type="project" value="UniProtKB-KW"/>
</dbReference>
<dbReference type="InterPro" id="IPR036291">
    <property type="entry name" value="NAD(P)-bd_dom_sf"/>
</dbReference>
<comment type="pathway">
    <text evidence="1">Lipid metabolism; fatty acid biosynthesis.</text>
</comment>
<dbReference type="GO" id="GO:0004316">
    <property type="term" value="F:3-oxoacyl-[acyl-carrier-protein] reductase (NADPH) activity"/>
    <property type="evidence" value="ECO:0007669"/>
    <property type="project" value="UniProtKB-EC"/>
</dbReference>
<proteinExistence type="inferred from homology"/>
<evidence type="ECO:0000256" key="2">
    <source>
        <dbReference type="ARBA" id="ARBA00006484"/>
    </source>
</evidence>
<dbReference type="EMBL" id="MLAU01042348">
    <property type="protein sequence ID" value="OIW21975.1"/>
    <property type="molecule type" value="Genomic_DNA"/>
</dbReference>
<evidence type="ECO:0000256" key="5">
    <source>
        <dbReference type="ARBA" id="ARBA00022832"/>
    </source>
</evidence>
<dbReference type="Gene3D" id="3.40.50.720">
    <property type="entry name" value="NAD(P)-binding Rossmann-like Domain"/>
    <property type="match status" value="2"/>
</dbReference>
<keyword evidence="5" id="KW-0276">Fatty acid metabolism</keyword>
<evidence type="ECO:0000256" key="6">
    <source>
        <dbReference type="ARBA" id="ARBA00022857"/>
    </source>
</evidence>
<keyword evidence="7" id="KW-0275">Fatty acid biosynthesis</keyword>
<dbReference type="Proteomes" id="UP000188354">
    <property type="component" value="Unassembled WGS sequence"/>
</dbReference>
<dbReference type="AlphaFoldDB" id="A0A394DG62"/>
<evidence type="ECO:0000256" key="3">
    <source>
        <dbReference type="ARBA" id="ARBA00012948"/>
    </source>
</evidence>
<dbReference type="Gramene" id="OIW21975">
    <property type="protein sequence ID" value="OIW21975"/>
    <property type="gene ID" value="TanjilG_18304"/>
</dbReference>
<dbReference type="STRING" id="3871.A0A394DG62"/>
<evidence type="ECO:0000256" key="4">
    <source>
        <dbReference type="ARBA" id="ARBA00022516"/>
    </source>
</evidence>
<comment type="similarity">
    <text evidence="2">Belongs to the short-chain dehydrogenases/reductases (SDR) family.</text>
</comment>
<evidence type="ECO:0000313" key="10">
    <source>
        <dbReference type="Proteomes" id="UP000188354"/>
    </source>
</evidence>
<dbReference type="InterPro" id="IPR050259">
    <property type="entry name" value="SDR"/>
</dbReference>
<dbReference type="PANTHER" id="PTHR42879">
    <property type="entry name" value="3-OXOACYL-(ACYL-CARRIER-PROTEIN) REDUCTASE"/>
    <property type="match status" value="1"/>
</dbReference>
<keyword evidence="10" id="KW-1185">Reference proteome</keyword>